<feature type="transmembrane region" description="Helical" evidence="1">
    <location>
        <begin position="40"/>
        <end position="64"/>
    </location>
</feature>
<evidence type="ECO:0008006" key="3">
    <source>
        <dbReference type="Google" id="ProtNLM"/>
    </source>
</evidence>
<keyword evidence="1" id="KW-0812">Transmembrane</keyword>
<dbReference type="Pfam" id="PF13346">
    <property type="entry name" value="ABC2_membrane_5"/>
    <property type="match status" value="1"/>
</dbReference>
<feature type="transmembrane region" description="Helical" evidence="1">
    <location>
        <begin position="126"/>
        <end position="148"/>
    </location>
</feature>
<dbReference type="EMBL" id="VSSQ01049996">
    <property type="protein sequence ID" value="MPN04069.1"/>
    <property type="molecule type" value="Genomic_DNA"/>
</dbReference>
<proteinExistence type="predicted"/>
<reference evidence="2" key="1">
    <citation type="submission" date="2019-08" db="EMBL/GenBank/DDBJ databases">
        <authorList>
            <person name="Kucharzyk K."/>
            <person name="Murdoch R.W."/>
            <person name="Higgins S."/>
            <person name="Loffler F."/>
        </authorList>
    </citation>
    <scope>NUCLEOTIDE SEQUENCE</scope>
</reference>
<evidence type="ECO:0000256" key="1">
    <source>
        <dbReference type="SAM" id="Phobius"/>
    </source>
</evidence>
<feature type="transmembrane region" description="Helical" evidence="1">
    <location>
        <begin position="93"/>
        <end position="114"/>
    </location>
</feature>
<dbReference type="PANTHER" id="PTHR41309">
    <property type="entry name" value="MEMBRANE PROTEIN-RELATED"/>
    <property type="match status" value="1"/>
</dbReference>
<feature type="transmembrane region" description="Helical" evidence="1">
    <location>
        <begin position="198"/>
        <end position="219"/>
    </location>
</feature>
<evidence type="ECO:0000313" key="2">
    <source>
        <dbReference type="EMBL" id="MPN04069.1"/>
    </source>
</evidence>
<name>A0A645ESA6_9ZZZZ</name>
<gene>
    <name evidence="2" type="ORF">SDC9_151305</name>
</gene>
<sequence>MINLIIKDLKLQKKICIIGITFYIFMIFSLGSASKDIPEGFSTLVFSGCYTLMAVYMVCLSVLYSDAYDEKNKSHIILNSFPISRSIIVISKYISLFIYLMIYLISIFMFSNVLKFVSPNLKSLNIAGILLSFIFIGVTFSMYYPLYFKIGKKMFGVYRVLIWCSIVIFPTIISKTIKKVPLSAVQNMLNNIKVNYKLYLTSLSIMAICLVTLSCMLSIKLYTARDLD</sequence>
<dbReference type="AlphaFoldDB" id="A0A645ESA6"/>
<feature type="transmembrane region" description="Helical" evidence="1">
    <location>
        <begin position="160"/>
        <end position="178"/>
    </location>
</feature>
<accession>A0A645ESA6</accession>
<feature type="transmembrane region" description="Helical" evidence="1">
    <location>
        <begin position="15"/>
        <end position="34"/>
    </location>
</feature>
<protein>
    <recommendedName>
        <fullName evidence="3">ABC-2 family transporter protein</fullName>
    </recommendedName>
</protein>
<comment type="caution">
    <text evidence="2">The sequence shown here is derived from an EMBL/GenBank/DDBJ whole genome shotgun (WGS) entry which is preliminary data.</text>
</comment>
<dbReference type="InterPro" id="IPR025699">
    <property type="entry name" value="ABC2_memb-like"/>
</dbReference>
<dbReference type="PANTHER" id="PTHR41309:SF2">
    <property type="entry name" value="MEMBRANE PROTEIN"/>
    <property type="match status" value="1"/>
</dbReference>
<keyword evidence="1" id="KW-0472">Membrane</keyword>
<keyword evidence="1" id="KW-1133">Transmembrane helix</keyword>
<organism evidence="2">
    <name type="scientific">bioreactor metagenome</name>
    <dbReference type="NCBI Taxonomy" id="1076179"/>
    <lineage>
        <taxon>unclassified sequences</taxon>
        <taxon>metagenomes</taxon>
        <taxon>ecological metagenomes</taxon>
    </lineage>
</organism>